<evidence type="ECO:0000256" key="1">
    <source>
        <dbReference type="ARBA" id="ARBA00009437"/>
    </source>
</evidence>
<dbReference type="SUPFAM" id="SSF53850">
    <property type="entry name" value="Periplasmic binding protein-like II"/>
    <property type="match status" value="1"/>
</dbReference>
<dbReference type="InterPro" id="IPR050950">
    <property type="entry name" value="HTH-type_LysR_regulators"/>
</dbReference>
<dbReference type="GO" id="GO:0003677">
    <property type="term" value="F:DNA binding"/>
    <property type="evidence" value="ECO:0007669"/>
    <property type="project" value="UniProtKB-KW"/>
</dbReference>
<comment type="caution">
    <text evidence="6">The sequence shown here is derived from an EMBL/GenBank/DDBJ whole genome shotgun (WGS) entry which is preliminary data.</text>
</comment>
<dbReference type="Pfam" id="PF00126">
    <property type="entry name" value="HTH_1"/>
    <property type="match status" value="1"/>
</dbReference>
<feature type="domain" description="HTH lysR-type" evidence="5">
    <location>
        <begin position="1"/>
        <end position="57"/>
    </location>
</feature>
<evidence type="ECO:0000256" key="3">
    <source>
        <dbReference type="ARBA" id="ARBA00023125"/>
    </source>
</evidence>
<sequence length="294" mass="32153">METLYVYFAEAARQGSIRKAAERLNISASSVSRHIGRLEHTLGAPLIERRTHGVKLTPAGDLLLRFIEDHSRELARLRSAIDELKHLERGHVSIYTVEGMLGSVLPQALTRFSRSHPNLTYEVIVAGTDNVVRAVADDRCDIGIAFEPQPVQGIAMVGRMSQPVLAVMTARHTLATRRSLALADLVGVPLGLPDKSFGIRQIFDRALGQAGGLTVRMETNSIDMTRQFALAGMGVTFLPFFAFEREAKAGELVGVEIDDAGFASAMAQLCIHAERDLTFAARQMLTALQDSFAR</sequence>
<dbReference type="SUPFAM" id="SSF46785">
    <property type="entry name" value="Winged helix' DNA-binding domain"/>
    <property type="match status" value="1"/>
</dbReference>
<dbReference type="InterPro" id="IPR036388">
    <property type="entry name" value="WH-like_DNA-bd_sf"/>
</dbReference>
<accession>A0A8B2NRD9</accession>
<dbReference type="PANTHER" id="PTHR30419:SF8">
    <property type="entry name" value="NITROGEN ASSIMILATION TRANSCRIPTIONAL ACTIVATOR-RELATED"/>
    <property type="match status" value="1"/>
</dbReference>
<gene>
    <name evidence="6" type="ORF">DLJ53_13915</name>
</gene>
<evidence type="ECO:0000259" key="5">
    <source>
        <dbReference type="PROSITE" id="PS50931"/>
    </source>
</evidence>
<dbReference type="Proteomes" id="UP000249590">
    <property type="component" value="Unassembled WGS sequence"/>
</dbReference>
<protein>
    <submittedName>
        <fullName evidence="6">LysR family transcriptional regulator</fullName>
    </submittedName>
</protein>
<dbReference type="Gene3D" id="3.40.190.290">
    <property type="match status" value="1"/>
</dbReference>
<dbReference type="Pfam" id="PF03466">
    <property type="entry name" value="LysR_substrate"/>
    <property type="match status" value="1"/>
</dbReference>
<dbReference type="PANTHER" id="PTHR30419">
    <property type="entry name" value="HTH-TYPE TRANSCRIPTIONAL REGULATOR YBHD"/>
    <property type="match status" value="1"/>
</dbReference>
<evidence type="ECO:0000313" key="6">
    <source>
        <dbReference type="EMBL" id="RAI02446.1"/>
    </source>
</evidence>
<evidence type="ECO:0000256" key="4">
    <source>
        <dbReference type="ARBA" id="ARBA00023163"/>
    </source>
</evidence>
<keyword evidence="4" id="KW-0804">Transcription</keyword>
<dbReference type="InterPro" id="IPR005119">
    <property type="entry name" value="LysR_subst-bd"/>
</dbReference>
<dbReference type="EMBL" id="QHHQ01000002">
    <property type="protein sequence ID" value="RAI02446.1"/>
    <property type="molecule type" value="Genomic_DNA"/>
</dbReference>
<keyword evidence="7" id="KW-1185">Reference proteome</keyword>
<dbReference type="OrthoDB" id="8479357at2"/>
<dbReference type="GO" id="GO:0003700">
    <property type="term" value="F:DNA-binding transcription factor activity"/>
    <property type="evidence" value="ECO:0007669"/>
    <property type="project" value="InterPro"/>
</dbReference>
<dbReference type="InterPro" id="IPR000847">
    <property type="entry name" value="LysR_HTH_N"/>
</dbReference>
<keyword evidence="3" id="KW-0238">DNA-binding</keyword>
<comment type="similarity">
    <text evidence="1">Belongs to the LysR transcriptional regulatory family.</text>
</comment>
<dbReference type="PROSITE" id="PS50931">
    <property type="entry name" value="HTH_LYSR"/>
    <property type="match status" value="1"/>
</dbReference>
<dbReference type="RefSeq" id="WP_111346064.1">
    <property type="nucleotide sequence ID" value="NZ_QHHQ01000002.1"/>
</dbReference>
<proteinExistence type="inferred from homology"/>
<organism evidence="6 7">
    <name type="scientific">Acuticoccus sediminis</name>
    <dbReference type="NCBI Taxonomy" id="2184697"/>
    <lineage>
        <taxon>Bacteria</taxon>
        <taxon>Pseudomonadati</taxon>
        <taxon>Pseudomonadota</taxon>
        <taxon>Alphaproteobacteria</taxon>
        <taxon>Hyphomicrobiales</taxon>
        <taxon>Amorphaceae</taxon>
        <taxon>Acuticoccus</taxon>
    </lineage>
</organism>
<dbReference type="GO" id="GO:0005829">
    <property type="term" value="C:cytosol"/>
    <property type="evidence" value="ECO:0007669"/>
    <property type="project" value="TreeGrafter"/>
</dbReference>
<name>A0A8B2NRD9_9HYPH</name>
<keyword evidence="2" id="KW-0805">Transcription regulation</keyword>
<evidence type="ECO:0000313" key="7">
    <source>
        <dbReference type="Proteomes" id="UP000249590"/>
    </source>
</evidence>
<evidence type="ECO:0000256" key="2">
    <source>
        <dbReference type="ARBA" id="ARBA00023015"/>
    </source>
</evidence>
<dbReference type="Gene3D" id="1.10.10.10">
    <property type="entry name" value="Winged helix-like DNA-binding domain superfamily/Winged helix DNA-binding domain"/>
    <property type="match status" value="1"/>
</dbReference>
<reference evidence="6 7" key="1">
    <citation type="submission" date="2018-05" db="EMBL/GenBank/DDBJ databases">
        <title>Acuticoccus sediminis sp. nov., isolated from deep-sea sediment of Indian Ocean.</title>
        <authorList>
            <person name="Liu X."/>
            <person name="Lai Q."/>
            <person name="Du Y."/>
            <person name="Sun F."/>
            <person name="Zhang X."/>
            <person name="Wang S."/>
            <person name="Shao Z."/>
        </authorList>
    </citation>
    <scope>NUCLEOTIDE SEQUENCE [LARGE SCALE GENOMIC DNA]</scope>
    <source>
        <strain evidence="6 7">PTG4-2</strain>
    </source>
</reference>
<dbReference type="InterPro" id="IPR036390">
    <property type="entry name" value="WH_DNA-bd_sf"/>
</dbReference>
<dbReference type="AlphaFoldDB" id="A0A8B2NRD9"/>